<dbReference type="Proteomes" id="UP000682843">
    <property type="component" value="Chromosome"/>
</dbReference>
<protein>
    <submittedName>
        <fullName evidence="2">Uncharacterized protein</fullName>
    </submittedName>
</protein>
<name>A0ABX8AB30_9BRAD</name>
<evidence type="ECO:0000313" key="3">
    <source>
        <dbReference type="Proteomes" id="UP000682843"/>
    </source>
</evidence>
<dbReference type="EMBL" id="CP036498">
    <property type="protein sequence ID" value="QUS39525.1"/>
    <property type="molecule type" value="Genomic_DNA"/>
</dbReference>
<reference evidence="2 3" key="1">
    <citation type="submission" date="2019-02" db="EMBL/GenBank/DDBJ databases">
        <title>Emended description of the genus Rhodopseudomonas and description of Rhodopseudomonas albus sp. nov., a non-phototrophic, heavy-metal-tolerant bacterium isolated from garden soil.</title>
        <authorList>
            <person name="Bao Z."/>
            <person name="Cao W.W."/>
            <person name="Sato Y."/>
            <person name="Nishizawa T."/>
            <person name="Zhao J."/>
            <person name="Guo Y."/>
            <person name="Ohta H."/>
        </authorList>
    </citation>
    <scope>NUCLEOTIDE SEQUENCE [LARGE SCALE GENOMIC DNA]</scope>
    <source>
        <strain evidence="2 3">SK50-23</strain>
    </source>
</reference>
<evidence type="ECO:0000256" key="1">
    <source>
        <dbReference type="SAM" id="MobiDB-lite"/>
    </source>
</evidence>
<keyword evidence="3" id="KW-1185">Reference proteome</keyword>
<dbReference type="RefSeq" id="WP_211913070.1">
    <property type="nucleotide sequence ID" value="NZ_CP036498.1"/>
</dbReference>
<sequence>MLAIFTLASFAAYAGVGDQTPVVSETIRGDYQRLADCFYERVEKADTQTFKYVLNKNDLPSAKKSRISQGASYFKNWEATFSAAGPQSTNLEVSVTTSLWGPNRGWLDGVMPHVRYCASAEPLSRPDNSSESGAGAGRGTRRKH</sequence>
<evidence type="ECO:0000313" key="2">
    <source>
        <dbReference type="EMBL" id="QUS39525.1"/>
    </source>
</evidence>
<feature type="region of interest" description="Disordered" evidence="1">
    <location>
        <begin position="121"/>
        <end position="144"/>
    </location>
</feature>
<accession>A0ABX8AB30</accession>
<gene>
    <name evidence="2" type="ORF">RPMA_12285</name>
</gene>
<proteinExistence type="predicted"/>
<organism evidence="2 3">
    <name type="scientific">Tardiphaga alba</name>
    <dbReference type="NCBI Taxonomy" id="340268"/>
    <lineage>
        <taxon>Bacteria</taxon>
        <taxon>Pseudomonadati</taxon>
        <taxon>Pseudomonadota</taxon>
        <taxon>Alphaproteobacteria</taxon>
        <taxon>Hyphomicrobiales</taxon>
        <taxon>Nitrobacteraceae</taxon>
        <taxon>Tardiphaga</taxon>
    </lineage>
</organism>